<evidence type="ECO:0000256" key="1">
    <source>
        <dbReference type="ARBA" id="ARBA00006484"/>
    </source>
</evidence>
<dbReference type="Pfam" id="PF00106">
    <property type="entry name" value="adh_short"/>
    <property type="match status" value="1"/>
</dbReference>
<protein>
    <submittedName>
        <fullName evidence="4">SDR family oxidoreductase</fullName>
    </submittedName>
</protein>
<organism evidence="4">
    <name type="scientific">Candidatus Iainarchaeum sp</name>
    <dbReference type="NCBI Taxonomy" id="3101447"/>
    <lineage>
        <taxon>Archaea</taxon>
        <taxon>Candidatus Iainarchaeota</taxon>
        <taxon>Candidatus Iainarchaeia</taxon>
        <taxon>Candidatus Iainarchaeales</taxon>
        <taxon>Candidatus Iainarchaeaceae</taxon>
        <taxon>Candidatus Iainarchaeum</taxon>
    </lineage>
</organism>
<comment type="similarity">
    <text evidence="1 3">Belongs to the short-chain dehydrogenases/reductases (SDR) family.</text>
</comment>
<dbReference type="SUPFAM" id="SSF51735">
    <property type="entry name" value="NAD(P)-binding Rossmann-fold domains"/>
    <property type="match status" value="1"/>
</dbReference>
<dbReference type="InterPro" id="IPR036291">
    <property type="entry name" value="NAD(P)-bd_dom_sf"/>
</dbReference>
<evidence type="ECO:0000313" key="4">
    <source>
        <dbReference type="EMBL" id="QQR93071.1"/>
    </source>
</evidence>
<dbReference type="PIRSF" id="PIRSF000126">
    <property type="entry name" value="11-beta-HSD1"/>
    <property type="match status" value="1"/>
</dbReference>
<accession>A0A7T9DKP2</accession>
<gene>
    <name evidence="4" type="ORF">IPJ89_02420</name>
</gene>
<dbReference type="InterPro" id="IPR002347">
    <property type="entry name" value="SDR_fam"/>
</dbReference>
<dbReference type="AlphaFoldDB" id="A0A7T9DKP2"/>
<keyword evidence="2" id="KW-0560">Oxidoreductase</keyword>
<dbReference type="PANTHER" id="PTHR44196">
    <property type="entry name" value="DEHYDROGENASE/REDUCTASE SDR FAMILY MEMBER 7B"/>
    <property type="match status" value="1"/>
</dbReference>
<sequence>MPTKTRSTIPQSLALITGASSGIGLEFARVLAGEGNDLLLVSQDETKLRHAAKELQHAFPSARITHLAADLSDAKGVQKVIDAVRSQKSHVHTLINNAGYALYGRFWETDSEQETRMLELNIIALTRLTKAFLPAMIARKRGIVVNVASTAAFQPGPLMATYYASKAYVLSFSEAIANETQGTGVSVTCLCPGPTESNFQSRAKMLDSRIAREGRLMPARVVAEEGWRGAKAGKSVVIPGLRNQLGTIAARLAPGSLSAQVVRNIQERKKE</sequence>
<dbReference type="PRINTS" id="PR00080">
    <property type="entry name" value="SDRFAMILY"/>
</dbReference>
<evidence type="ECO:0000256" key="3">
    <source>
        <dbReference type="RuleBase" id="RU000363"/>
    </source>
</evidence>
<dbReference type="Proteomes" id="UP000596004">
    <property type="component" value="Chromosome"/>
</dbReference>
<dbReference type="Gene3D" id="3.40.50.720">
    <property type="entry name" value="NAD(P)-binding Rossmann-like Domain"/>
    <property type="match status" value="1"/>
</dbReference>
<dbReference type="PRINTS" id="PR00081">
    <property type="entry name" value="GDHRDH"/>
</dbReference>
<dbReference type="EMBL" id="CP064981">
    <property type="protein sequence ID" value="QQR93071.1"/>
    <property type="molecule type" value="Genomic_DNA"/>
</dbReference>
<proteinExistence type="inferred from homology"/>
<dbReference type="PANTHER" id="PTHR44196:SF2">
    <property type="entry name" value="SHORT-CHAIN DEHYDROGENASE-RELATED"/>
    <property type="match status" value="1"/>
</dbReference>
<dbReference type="GO" id="GO:0016020">
    <property type="term" value="C:membrane"/>
    <property type="evidence" value="ECO:0007669"/>
    <property type="project" value="TreeGrafter"/>
</dbReference>
<reference evidence="4" key="1">
    <citation type="submission" date="2020-11" db="EMBL/GenBank/DDBJ databases">
        <title>Connecting structure to function with the recovery of over 1000 high-quality activated sludge metagenome-assembled genomes encoding full-length rRNA genes using long-read sequencing.</title>
        <authorList>
            <person name="Singleton C.M."/>
            <person name="Petriglieri F."/>
            <person name="Kristensen J.M."/>
            <person name="Kirkegaard R.H."/>
            <person name="Michaelsen T.Y."/>
            <person name="Andersen M.H."/>
            <person name="Karst S.M."/>
            <person name="Dueholm M.S."/>
            <person name="Nielsen P.H."/>
            <person name="Albertsen M."/>
        </authorList>
    </citation>
    <scope>NUCLEOTIDE SEQUENCE</scope>
    <source>
        <strain evidence="4">Fred_18-Q3-R57-64_BAT3C.431</strain>
    </source>
</reference>
<evidence type="ECO:0000256" key="2">
    <source>
        <dbReference type="ARBA" id="ARBA00023002"/>
    </source>
</evidence>
<dbReference type="CDD" id="cd05233">
    <property type="entry name" value="SDR_c"/>
    <property type="match status" value="1"/>
</dbReference>
<name>A0A7T9DKP2_9ARCH</name>
<dbReference type="GO" id="GO:0016491">
    <property type="term" value="F:oxidoreductase activity"/>
    <property type="evidence" value="ECO:0007669"/>
    <property type="project" value="UniProtKB-KW"/>
</dbReference>